<reference evidence="2" key="1">
    <citation type="journal article" date="2021" name="BMC Genomics">
        <title>Chromosome-level genome assembly and manually-curated proteome of model necrotroph Parastagonospora nodorum Sn15 reveals a genome-wide trove of candidate effector homologs, and redundancy of virulence-related functions within an accessory chromosome.</title>
        <authorList>
            <person name="Bertazzoni S."/>
            <person name="Jones D.A.B."/>
            <person name="Phan H.T."/>
            <person name="Tan K.-C."/>
            <person name="Hane J.K."/>
        </authorList>
    </citation>
    <scope>NUCLEOTIDE SEQUENCE [LARGE SCALE GENOMIC DNA]</scope>
    <source>
        <strain evidence="2">SN15 / ATCC MYA-4574 / FGSC 10173)</strain>
    </source>
</reference>
<protein>
    <submittedName>
        <fullName evidence="1">Uncharacterized protein</fullName>
    </submittedName>
</protein>
<name>A0A7U2HZX1_PHANO</name>
<evidence type="ECO:0000313" key="2">
    <source>
        <dbReference type="Proteomes" id="UP000663193"/>
    </source>
</evidence>
<sequence length="87" mass="9747">MAPRYRVRIQQHRRPRMIIPAHATTSPSSGVKGVPVSIAPPKMHSPMIRRLGIPPPIDIHIILEWSSCMREYVLQLTDGAVPSGREC</sequence>
<dbReference type="AlphaFoldDB" id="A0A7U2HZX1"/>
<dbReference type="VEuPathDB" id="FungiDB:JI435_042210"/>
<gene>
    <name evidence="1" type="ORF">JI435_042210</name>
</gene>
<organism evidence="1 2">
    <name type="scientific">Phaeosphaeria nodorum (strain SN15 / ATCC MYA-4574 / FGSC 10173)</name>
    <name type="common">Glume blotch fungus</name>
    <name type="synonym">Parastagonospora nodorum</name>
    <dbReference type="NCBI Taxonomy" id="321614"/>
    <lineage>
        <taxon>Eukaryota</taxon>
        <taxon>Fungi</taxon>
        <taxon>Dikarya</taxon>
        <taxon>Ascomycota</taxon>
        <taxon>Pezizomycotina</taxon>
        <taxon>Dothideomycetes</taxon>
        <taxon>Pleosporomycetidae</taxon>
        <taxon>Pleosporales</taxon>
        <taxon>Pleosporineae</taxon>
        <taxon>Phaeosphaeriaceae</taxon>
        <taxon>Parastagonospora</taxon>
    </lineage>
</organism>
<dbReference type="EMBL" id="CP069030">
    <property type="protein sequence ID" value="QRC98115.1"/>
    <property type="molecule type" value="Genomic_DNA"/>
</dbReference>
<dbReference type="Proteomes" id="UP000663193">
    <property type="component" value="Chromosome 8"/>
</dbReference>
<evidence type="ECO:0000313" key="1">
    <source>
        <dbReference type="EMBL" id="QRC98115.1"/>
    </source>
</evidence>
<proteinExistence type="predicted"/>
<keyword evidence="2" id="KW-1185">Reference proteome</keyword>
<accession>A0A7U2HZX1</accession>